<protein>
    <recommendedName>
        <fullName evidence="3 6">DNA replication complex GINS protein PSF3</fullName>
    </recommendedName>
</protein>
<dbReference type="SUPFAM" id="SSF160059">
    <property type="entry name" value="PriA/YqbF domain"/>
    <property type="match status" value="1"/>
</dbReference>
<comment type="subcellular location">
    <subcellularLocation>
        <location evidence="1 6">Nucleus</location>
    </subcellularLocation>
</comment>
<dbReference type="EMBL" id="ML179068">
    <property type="protein sequence ID" value="THV03287.1"/>
    <property type="molecule type" value="Genomic_DNA"/>
</dbReference>
<reference evidence="9 10" key="1">
    <citation type="journal article" date="2019" name="Nat. Ecol. Evol.">
        <title>Megaphylogeny resolves global patterns of mushroom evolution.</title>
        <authorList>
            <person name="Varga T."/>
            <person name="Krizsan K."/>
            <person name="Foldi C."/>
            <person name="Dima B."/>
            <person name="Sanchez-Garcia M."/>
            <person name="Sanchez-Ramirez S."/>
            <person name="Szollosi G.J."/>
            <person name="Szarkandi J.G."/>
            <person name="Papp V."/>
            <person name="Albert L."/>
            <person name="Andreopoulos W."/>
            <person name="Angelini C."/>
            <person name="Antonin V."/>
            <person name="Barry K.W."/>
            <person name="Bougher N.L."/>
            <person name="Buchanan P."/>
            <person name="Buyck B."/>
            <person name="Bense V."/>
            <person name="Catcheside P."/>
            <person name="Chovatia M."/>
            <person name="Cooper J."/>
            <person name="Damon W."/>
            <person name="Desjardin D."/>
            <person name="Finy P."/>
            <person name="Geml J."/>
            <person name="Haridas S."/>
            <person name="Hughes K."/>
            <person name="Justo A."/>
            <person name="Karasinski D."/>
            <person name="Kautmanova I."/>
            <person name="Kiss B."/>
            <person name="Kocsube S."/>
            <person name="Kotiranta H."/>
            <person name="LaButti K.M."/>
            <person name="Lechner B.E."/>
            <person name="Liimatainen K."/>
            <person name="Lipzen A."/>
            <person name="Lukacs Z."/>
            <person name="Mihaltcheva S."/>
            <person name="Morgado L.N."/>
            <person name="Niskanen T."/>
            <person name="Noordeloos M.E."/>
            <person name="Ohm R.A."/>
            <person name="Ortiz-Santana B."/>
            <person name="Ovrebo C."/>
            <person name="Racz N."/>
            <person name="Riley R."/>
            <person name="Savchenko A."/>
            <person name="Shiryaev A."/>
            <person name="Soop K."/>
            <person name="Spirin V."/>
            <person name="Szebenyi C."/>
            <person name="Tomsovsky M."/>
            <person name="Tulloss R.E."/>
            <person name="Uehling J."/>
            <person name="Grigoriev I.V."/>
            <person name="Vagvolgyi C."/>
            <person name="Papp T."/>
            <person name="Martin F.M."/>
            <person name="Miettinen O."/>
            <person name="Hibbett D.S."/>
            <person name="Nagy L.G."/>
        </authorList>
    </citation>
    <scope>NUCLEOTIDE SEQUENCE [LARGE SCALE GENOMIC DNA]</scope>
    <source>
        <strain evidence="9 10">CBS 962.96</strain>
    </source>
</reference>
<dbReference type="AlphaFoldDB" id="A0A4S8MKH0"/>
<organism evidence="9 10">
    <name type="scientific">Dendrothele bispora (strain CBS 962.96)</name>
    <dbReference type="NCBI Taxonomy" id="1314807"/>
    <lineage>
        <taxon>Eukaryota</taxon>
        <taxon>Fungi</taxon>
        <taxon>Dikarya</taxon>
        <taxon>Basidiomycota</taxon>
        <taxon>Agaricomycotina</taxon>
        <taxon>Agaricomycetes</taxon>
        <taxon>Agaricomycetidae</taxon>
        <taxon>Agaricales</taxon>
        <taxon>Agaricales incertae sedis</taxon>
        <taxon>Dendrothele</taxon>
    </lineage>
</organism>
<comment type="subunit">
    <text evidence="6">Component of the GINS complex.</text>
</comment>
<evidence type="ECO:0000313" key="10">
    <source>
        <dbReference type="Proteomes" id="UP000297245"/>
    </source>
</evidence>
<evidence type="ECO:0000256" key="2">
    <source>
        <dbReference type="ARBA" id="ARBA00006343"/>
    </source>
</evidence>
<dbReference type="Gene3D" id="1.20.58.2050">
    <property type="match status" value="1"/>
</dbReference>
<dbReference type="InterPro" id="IPR055221">
    <property type="entry name" value="PSF3_N"/>
</dbReference>
<comment type="function">
    <text evidence="6">The GINS complex plays an essential role in the initiation of DNA replication.</text>
</comment>
<evidence type="ECO:0000256" key="3">
    <source>
        <dbReference type="ARBA" id="ARBA00015140"/>
    </source>
</evidence>
<dbReference type="GO" id="GO:0000811">
    <property type="term" value="C:GINS complex"/>
    <property type="evidence" value="ECO:0007669"/>
    <property type="project" value="UniProtKB-UniRule"/>
</dbReference>
<dbReference type="PANTHER" id="PTHR22768">
    <property type="entry name" value="DNA REPLICATION COMPLEX GINS PROTEIN PSF3"/>
    <property type="match status" value="1"/>
</dbReference>
<keyword evidence="4 6" id="KW-0235">DNA replication</keyword>
<dbReference type="SUPFAM" id="SSF158573">
    <property type="entry name" value="GINS helical bundle-like"/>
    <property type="match status" value="1"/>
</dbReference>
<accession>A0A4S8MKH0</accession>
<dbReference type="InterPro" id="IPR021151">
    <property type="entry name" value="GINS_A"/>
</dbReference>
<dbReference type="PANTHER" id="PTHR22768:SF0">
    <property type="entry name" value="DNA REPLICATION COMPLEX GINS PROTEIN PSF3"/>
    <property type="match status" value="1"/>
</dbReference>
<comment type="similarity">
    <text evidence="2 6">Belongs to the GINS3/PSF3 family.</text>
</comment>
<dbReference type="CDD" id="cd11713">
    <property type="entry name" value="GINS_A_psf3"/>
    <property type="match status" value="1"/>
</dbReference>
<dbReference type="InterPro" id="IPR010492">
    <property type="entry name" value="GINS_Psf3"/>
</dbReference>
<feature type="domain" description="GINS subunit" evidence="7">
    <location>
        <begin position="72"/>
        <end position="183"/>
    </location>
</feature>
<dbReference type="Pfam" id="PF22466">
    <property type="entry name" value="PSF3_N"/>
    <property type="match status" value="1"/>
</dbReference>
<dbReference type="OrthoDB" id="10251744at2759"/>
<dbReference type="CDD" id="cd21693">
    <property type="entry name" value="GINS_B_Psf3"/>
    <property type="match status" value="1"/>
</dbReference>
<evidence type="ECO:0000259" key="8">
    <source>
        <dbReference type="Pfam" id="PF22466"/>
    </source>
</evidence>
<evidence type="ECO:0000256" key="4">
    <source>
        <dbReference type="ARBA" id="ARBA00022705"/>
    </source>
</evidence>
<keyword evidence="10" id="KW-1185">Reference proteome</keyword>
<proteinExistence type="inferred from homology"/>
<name>A0A4S8MKH0_DENBC</name>
<dbReference type="InterPro" id="IPR038437">
    <property type="entry name" value="GINS_Psf3_sf"/>
</dbReference>
<evidence type="ECO:0000313" key="9">
    <source>
        <dbReference type="EMBL" id="THV03287.1"/>
    </source>
</evidence>
<dbReference type="GO" id="GO:1902975">
    <property type="term" value="P:mitotic DNA replication initiation"/>
    <property type="evidence" value="ECO:0007669"/>
    <property type="project" value="TreeGrafter"/>
</dbReference>
<keyword evidence="5 6" id="KW-0539">Nucleus</keyword>
<dbReference type="Proteomes" id="UP000297245">
    <property type="component" value="Unassembled WGS sequence"/>
</dbReference>
<sequence length="191" mass="21536">MDDDYFSIDAILAENQKFQCTFKQEIPDMGHLGGGSERDIRAQSKRQIPIWLAYTIIYSDWADFDIPTAFGLKVRNALKAETRSVRLSNLVGAGGSWYGFGKTTMDILNDEQAKVLSEMLTTTFKGRLIEVIDQAQHFAALGPVGASGNTGDFSQAFREGLDATERDLFTLAQESSKRMRRWHEETERSKR</sequence>
<dbReference type="Pfam" id="PF05916">
    <property type="entry name" value="Sld5"/>
    <property type="match status" value="1"/>
</dbReference>
<evidence type="ECO:0000256" key="1">
    <source>
        <dbReference type="ARBA" id="ARBA00004123"/>
    </source>
</evidence>
<feature type="domain" description="DNA replication complex GINS protein PSF3 N-terminal" evidence="8">
    <location>
        <begin position="6"/>
        <end position="55"/>
    </location>
</feature>
<dbReference type="InterPro" id="IPR036224">
    <property type="entry name" value="GINS_bundle-like_dom_sf"/>
</dbReference>
<evidence type="ECO:0000256" key="5">
    <source>
        <dbReference type="ARBA" id="ARBA00023242"/>
    </source>
</evidence>
<evidence type="ECO:0000256" key="6">
    <source>
        <dbReference type="RuleBase" id="RU367161"/>
    </source>
</evidence>
<evidence type="ECO:0000259" key="7">
    <source>
        <dbReference type="Pfam" id="PF05916"/>
    </source>
</evidence>
<gene>
    <name evidence="9" type="ORF">K435DRAFT_774977</name>
</gene>